<dbReference type="EMBL" id="OX459948">
    <property type="protein sequence ID" value="CAI9155173.1"/>
    <property type="molecule type" value="Genomic_DNA"/>
</dbReference>
<protein>
    <submittedName>
        <fullName evidence="1">Uncharacterized protein</fullName>
    </submittedName>
</protein>
<evidence type="ECO:0000313" key="2">
    <source>
        <dbReference type="Proteomes" id="UP001176941"/>
    </source>
</evidence>
<gene>
    <name evidence="1" type="ORF">MRATA1EN1_LOCUS4135</name>
</gene>
<reference evidence="1" key="1">
    <citation type="submission" date="2023-04" db="EMBL/GenBank/DDBJ databases">
        <authorList>
            <consortium name="ELIXIR-Norway"/>
        </authorList>
    </citation>
    <scope>NUCLEOTIDE SEQUENCE [LARGE SCALE GENOMIC DNA]</scope>
</reference>
<sequence>MSWLLYDEFRGQVLASCDIITPKYTGVSVFYLKPSSPLIPEPLLIRLGQVESQEQELATLTPRKDIEGVTPFRAGLQH</sequence>
<keyword evidence="2" id="KW-1185">Reference proteome</keyword>
<name>A0ABN8Y167_RANTA</name>
<organism evidence="1 2">
    <name type="scientific">Rangifer tarandus platyrhynchus</name>
    <name type="common">Svalbard reindeer</name>
    <dbReference type="NCBI Taxonomy" id="3082113"/>
    <lineage>
        <taxon>Eukaryota</taxon>
        <taxon>Metazoa</taxon>
        <taxon>Chordata</taxon>
        <taxon>Craniata</taxon>
        <taxon>Vertebrata</taxon>
        <taxon>Euteleostomi</taxon>
        <taxon>Mammalia</taxon>
        <taxon>Eutheria</taxon>
        <taxon>Laurasiatheria</taxon>
        <taxon>Artiodactyla</taxon>
        <taxon>Ruminantia</taxon>
        <taxon>Pecora</taxon>
        <taxon>Cervidae</taxon>
        <taxon>Odocoileinae</taxon>
        <taxon>Rangifer</taxon>
    </lineage>
</organism>
<accession>A0ABN8Y167</accession>
<proteinExistence type="predicted"/>
<dbReference type="Proteomes" id="UP001176941">
    <property type="component" value="Chromosome 12"/>
</dbReference>
<evidence type="ECO:0000313" key="1">
    <source>
        <dbReference type="EMBL" id="CAI9155173.1"/>
    </source>
</evidence>